<dbReference type="AlphaFoldDB" id="A0A8X6LCW4"/>
<dbReference type="OrthoDB" id="10340115at2759"/>
<proteinExistence type="predicted"/>
<evidence type="ECO:0000313" key="1">
    <source>
        <dbReference type="EMBL" id="GFR02454.1"/>
    </source>
</evidence>
<reference evidence="1" key="1">
    <citation type="submission" date="2020-07" db="EMBL/GenBank/DDBJ databases">
        <title>Multicomponent nature underlies the extraordinary mechanical properties of spider dragline silk.</title>
        <authorList>
            <person name="Kono N."/>
            <person name="Nakamura H."/>
            <person name="Mori M."/>
            <person name="Yoshida Y."/>
            <person name="Ohtoshi R."/>
            <person name="Malay A.D."/>
            <person name="Moran D.A.P."/>
            <person name="Tomita M."/>
            <person name="Numata K."/>
            <person name="Arakawa K."/>
        </authorList>
    </citation>
    <scope>NUCLEOTIDE SEQUENCE</scope>
</reference>
<dbReference type="EMBL" id="BMAO01035267">
    <property type="protein sequence ID" value="GFR02454.1"/>
    <property type="molecule type" value="Genomic_DNA"/>
</dbReference>
<evidence type="ECO:0000313" key="2">
    <source>
        <dbReference type="Proteomes" id="UP000887116"/>
    </source>
</evidence>
<accession>A0A8X6LCW4</accession>
<protein>
    <submittedName>
        <fullName evidence="1">Uncharacterized protein</fullName>
    </submittedName>
</protein>
<dbReference type="Proteomes" id="UP000887116">
    <property type="component" value="Unassembled WGS sequence"/>
</dbReference>
<sequence length="229" mass="27742">MKRKSALEMCLRHSITEVMKYNILMHSYTPFLQWPFINIVNNDFTELNRGQRQYEPNERNLIANFENERHFSFDNGWNHWNLLQRRLITNTRLCNLHVNNANFLNSIYSLPWRRVFADNFIDFSCTDSDIASYVEHTERIKPVHVFKEITKREMGETFNLFRILESIASPYYYILPHHREGSYDRMNNIIENWRLRYPSNPYPGDDIFCFESRIRIARKNVAHFEEIVH</sequence>
<name>A0A8X6LCW4_TRICU</name>
<comment type="caution">
    <text evidence="1">The sequence shown here is derived from an EMBL/GenBank/DDBJ whole genome shotgun (WGS) entry which is preliminary data.</text>
</comment>
<keyword evidence="2" id="KW-1185">Reference proteome</keyword>
<organism evidence="1 2">
    <name type="scientific">Trichonephila clavata</name>
    <name type="common">Joro spider</name>
    <name type="synonym">Nephila clavata</name>
    <dbReference type="NCBI Taxonomy" id="2740835"/>
    <lineage>
        <taxon>Eukaryota</taxon>
        <taxon>Metazoa</taxon>
        <taxon>Ecdysozoa</taxon>
        <taxon>Arthropoda</taxon>
        <taxon>Chelicerata</taxon>
        <taxon>Arachnida</taxon>
        <taxon>Araneae</taxon>
        <taxon>Araneomorphae</taxon>
        <taxon>Entelegynae</taxon>
        <taxon>Araneoidea</taxon>
        <taxon>Nephilidae</taxon>
        <taxon>Trichonephila</taxon>
    </lineage>
</organism>
<gene>
    <name evidence="1" type="primary">NCL1_56917</name>
    <name evidence="1" type="ORF">TNCT_462631</name>
</gene>